<dbReference type="Gene3D" id="2.130.10.10">
    <property type="entry name" value="YVTN repeat-like/Quinoprotein amine dehydrogenase"/>
    <property type="match status" value="2"/>
</dbReference>
<dbReference type="CDD" id="cd03801">
    <property type="entry name" value="GT4_PimA-like"/>
    <property type="match status" value="1"/>
</dbReference>
<evidence type="ECO:0000256" key="1">
    <source>
        <dbReference type="ARBA" id="ARBA00022737"/>
    </source>
</evidence>
<evidence type="ECO:0000256" key="3">
    <source>
        <dbReference type="SAM" id="MobiDB-lite"/>
    </source>
</evidence>
<dbReference type="InterPro" id="IPR056884">
    <property type="entry name" value="NPHP3-like_N"/>
</dbReference>
<dbReference type="PANTHER" id="PTHR10039:SF14">
    <property type="entry name" value="NACHT DOMAIN-CONTAINING PROTEIN"/>
    <property type="match status" value="1"/>
</dbReference>
<protein>
    <recommendedName>
        <fullName evidence="4">NACHT domain-containing protein</fullName>
    </recommendedName>
</protein>
<dbReference type="Proteomes" id="UP001159405">
    <property type="component" value="Unassembled WGS sequence"/>
</dbReference>
<dbReference type="Gene3D" id="3.40.50.2000">
    <property type="entry name" value="Glycogen Phosphorylase B"/>
    <property type="match status" value="1"/>
</dbReference>
<dbReference type="InterPro" id="IPR001680">
    <property type="entry name" value="WD40_rpt"/>
</dbReference>
<gene>
    <name evidence="5" type="ORF">PLOB_00049754</name>
</gene>
<dbReference type="SUPFAM" id="SSF52540">
    <property type="entry name" value="P-loop containing nucleoside triphosphate hydrolases"/>
    <property type="match status" value="1"/>
</dbReference>
<dbReference type="InterPro" id="IPR015943">
    <property type="entry name" value="WD40/YVTN_repeat-like_dom_sf"/>
</dbReference>
<dbReference type="InterPro" id="IPR027417">
    <property type="entry name" value="P-loop_NTPase"/>
</dbReference>
<sequence>MGVKQRRALHHKQRINDLQIDVIVGHGMKLGHQAQVIKNSKKCRWVQVVHTDPEELGMFKSYRNPISKGEGKHRIEVKLCEKADLVVGVGPKLSEAFRSYLRSSQKDQNVVNFTPGVFDEFSSVEQSPEERKQCSILVFGRGDDEDFELKGFDIAARACSSLPDFRLVFVGAPDGKHEEIAKKLTGCGVPAKSLRVRSFVDSREELKRLFLEVDLVLMPSRTEGFGLTGLEALSAGLPVLVSSNSGFGEALNKVPFGSSFVIDSEDPEVWAAAIKKVWGKDREGRLEEAEMLHTSYERKYSWANQTRDLLNRMIILLRGNLDINNSLQERFADANRREIYLHDARSILEENPKSPKLYGQQKVQEGLSNVEAETQSFAFRQISYEIANCGRDIAFFSERLHKDTRQWLFEDFNTWFSNPGDSRAYVLLGDAGVGKSVIAGALAQQMIKTRQLGAAYFCRHNDGTRNDPRNLLGTIACQLCDCNCEYSSRMGGEDGVKIFLANSNLGVQELCTKLLEEPLSKCSSFQRKLVVIDALDETEYKSRKDFICLIKERFPRLPEWLVFFITSRPEDMLQSRLEKYNPCVRICAGNSEQRNFYQRHEQDIQRYLEKTVNFSGLPYSVKDVVEKCSGLFLYAFFVAKELNSALHSGKVDQVGDSFPGDIEDFFEKNLKRVYVKVGADLYRKLLGSIIAAPSPLPVSFISFILGRENSSLNEQKVIDAVSLFVGIQKTISFLHNLIPAWLTNKKKAQELYIDEKRAGEFLAEIVKEVLCAFVGDPGMKLKFIERDLQSCIVHFGIRLLCQHGEEDSLELVLRCLTSYHFLEGKIRSGRFGIYHLLKDFQYAASCLAVEEKEKQNILQETYSALESDVHVLVESPQLLRSCILNASDVVQENVLVPQVSSPCFEWNILEFSPGEILSRCNCFATASDKQTVVGADGRLLFFFSASMLQIVSGPFELSEDTISKITHLEFSSDGKFIFFGRLDKWFSIDGRCVEDIPQFAGNDIHYQWGLVTTDRHYIAANTHFPAMRERGCCLTELVALWAGKEIENSRKEEWTCSFDELSNRIAGIGIMGRHARHLMKCLGVDPRFYKNHVMFVPDDPSCDFCCRLKKLAESSKELCLEAVRQLIIDLYPRLFQYQIWNLQSGQPLLRDVFDQDAQLNPFAYFCHVLLGKGIECSGVVKAISVCNIAVVTAVYFLLQLERERCVNGRLLEIVTLALNGTLFAELPTGGGRGVERGVEQFCNSFKSDFFMHFPEGFLNLSRNEFSRCISPGKNWFVNLSVNGRLELTRIKKKNRRKIKSTKDEHKITEISHFTFTNDDRLVVYSSIKNSLHAVCLQTGKVFTSVSGCNFGLFKRGKERGYLFRSSGEERVVFLKNLCSPFKFFRFCAQKFDSMMFSSTMFSSSHTVTCISPASVVSLWNFKDHDDFMFFKIITSFPLSDSPGTLASPPKYVFSPNGKLIALQQKDKITLHCVEESQRYYCTVFEGNFGDVDMCLQFSADSSLLFVCIQDSLKGPHFYVWDIRKKAMSHSFESPGLLLTLDCFCISSDVSYLILCGGYNEIEVCEFKNLKDSFSLLQSVGVEKFYNSVKFSLCIVSQDNELLVCCIANLIYVYKLTVGNIYSSRKILRGHLGKIEFCRFLKGNLFLISYSVDGVVFLWNITESKAIGFAKIAHGEEKIVSMAVSPEEDRAVCFLSSGRVCEITLCKLECTLSSKLLTALTEGKLDAPETKTQLAKHMPSTSNIPTSSLEDYKPEPSRNFDLEEDFYIPEDYFFESDESD</sequence>
<evidence type="ECO:0000259" key="4">
    <source>
        <dbReference type="PROSITE" id="PS50837"/>
    </source>
</evidence>
<dbReference type="EMBL" id="CALNXK010000097">
    <property type="protein sequence ID" value="CAH3153841.1"/>
    <property type="molecule type" value="Genomic_DNA"/>
</dbReference>
<evidence type="ECO:0000313" key="5">
    <source>
        <dbReference type="EMBL" id="CAH3153841.1"/>
    </source>
</evidence>
<dbReference type="InterPro" id="IPR007111">
    <property type="entry name" value="NACHT_NTPase"/>
</dbReference>
<feature type="region of interest" description="Disordered" evidence="3">
    <location>
        <begin position="1729"/>
        <end position="1758"/>
    </location>
</feature>
<keyword evidence="6" id="KW-1185">Reference proteome</keyword>
<organism evidence="5 6">
    <name type="scientific">Porites lobata</name>
    <dbReference type="NCBI Taxonomy" id="104759"/>
    <lineage>
        <taxon>Eukaryota</taxon>
        <taxon>Metazoa</taxon>
        <taxon>Cnidaria</taxon>
        <taxon>Anthozoa</taxon>
        <taxon>Hexacorallia</taxon>
        <taxon>Scleractinia</taxon>
        <taxon>Fungiina</taxon>
        <taxon>Poritidae</taxon>
        <taxon>Porites</taxon>
    </lineage>
</organism>
<dbReference type="PROSITE" id="PS50837">
    <property type="entry name" value="NACHT"/>
    <property type="match status" value="1"/>
</dbReference>
<dbReference type="SUPFAM" id="SSF50978">
    <property type="entry name" value="WD40 repeat-like"/>
    <property type="match status" value="1"/>
</dbReference>
<feature type="domain" description="NACHT" evidence="4">
    <location>
        <begin position="423"/>
        <end position="569"/>
    </location>
</feature>
<dbReference type="PROSITE" id="PS50082">
    <property type="entry name" value="WD_REPEATS_2"/>
    <property type="match status" value="1"/>
</dbReference>
<comment type="caution">
    <text evidence="5">The sequence shown here is derived from an EMBL/GenBank/DDBJ whole genome shotgun (WGS) entry which is preliminary data.</text>
</comment>
<dbReference type="Pfam" id="PF24883">
    <property type="entry name" value="NPHP3_N"/>
    <property type="match status" value="1"/>
</dbReference>
<dbReference type="InterPro" id="IPR036322">
    <property type="entry name" value="WD40_repeat_dom_sf"/>
</dbReference>
<feature type="compositionally biased region" description="Polar residues" evidence="3">
    <location>
        <begin position="1738"/>
        <end position="1748"/>
    </location>
</feature>
<dbReference type="SUPFAM" id="SSF53756">
    <property type="entry name" value="UDP-Glycosyltransferase/glycogen phosphorylase"/>
    <property type="match status" value="1"/>
</dbReference>
<keyword evidence="2" id="KW-0853">WD repeat</keyword>
<feature type="compositionally biased region" description="Basic and acidic residues" evidence="3">
    <location>
        <begin position="1749"/>
        <end position="1758"/>
    </location>
</feature>
<feature type="repeat" description="WD" evidence="2">
    <location>
        <begin position="1627"/>
        <end position="1668"/>
    </location>
</feature>
<dbReference type="Gene3D" id="3.40.50.300">
    <property type="entry name" value="P-loop containing nucleotide triphosphate hydrolases"/>
    <property type="match status" value="1"/>
</dbReference>
<proteinExistence type="predicted"/>
<reference evidence="5 6" key="1">
    <citation type="submission" date="2022-05" db="EMBL/GenBank/DDBJ databases">
        <authorList>
            <consortium name="Genoscope - CEA"/>
            <person name="William W."/>
        </authorList>
    </citation>
    <scope>NUCLEOTIDE SEQUENCE [LARGE SCALE GENOMIC DNA]</scope>
</reference>
<evidence type="ECO:0000256" key="2">
    <source>
        <dbReference type="PROSITE-ProRule" id="PRU00221"/>
    </source>
</evidence>
<name>A0ABN8PZ07_9CNID</name>
<keyword evidence="1" id="KW-0677">Repeat</keyword>
<accession>A0ABN8PZ07</accession>
<dbReference type="Pfam" id="PF20706">
    <property type="entry name" value="GT4-conflict"/>
    <property type="match status" value="1"/>
</dbReference>
<evidence type="ECO:0000313" key="6">
    <source>
        <dbReference type="Proteomes" id="UP001159405"/>
    </source>
</evidence>
<dbReference type="PANTHER" id="PTHR10039">
    <property type="entry name" value="AMELOGENIN"/>
    <property type="match status" value="1"/>
</dbReference>